<keyword evidence="3" id="KW-0813">Transport</keyword>
<keyword evidence="11" id="KW-1185">Reference proteome</keyword>
<dbReference type="SUPFAM" id="SSF47917">
    <property type="entry name" value="C-terminal domain of alpha and beta subunits of F1 ATP synthase"/>
    <property type="match status" value="1"/>
</dbReference>
<gene>
    <name evidence="10" type="ORF">M595_0395</name>
</gene>
<organism evidence="10 11">
    <name type="scientific">Lyngbya aestuarii BL J</name>
    <dbReference type="NCBI Taxonomy" id="1348334"/>
    <lineage>
        <taxon>Bacteria</taxon>
        <taxon>Bacillati</taxon>
        <taxon>Cyanobacteriota</taxon>
        <taxon>Cyanophyceae</taxon>
        <taxon>Oscillatoriophycideae</taxon>
        <taxon>Oscillatoriales</taxon>
        <taxon>Microcoleaceae</taxon>
        <taxon>Lyngbya</taxon>
    </lineage>
</organism>
<evidence type="ECO:0000256" key="6">
    <source>
        <dbReference type="ARBA" id="ARBA00023065"/>
    </source>
</evidence>
<dbReference type="InterPro" id="IPR024034">
    <property type="entry name" value="ATPase_F1/V1_b/a_C"/>
</dbReference>
<sequence length="75" mass="8836">MARARRLERFLTQPFFTTEQFTGKKGKLVSTEEVIEGCDRILNDEFSDYSERSLYMIGKIDEAQKNKNNNKNKKK</sequence>
<protein>
    <submittedName>
        <fullName evidence="10">ATP synthase alpha/beta chain, C terminal domain protein</fullName>
    </submittedName>
</protein>
<keyword evidence="8" id="KW-0139">CF(1)</keyword>
<evidence type="ECO:0000256" key="4">
    <source>
        <dbReference type="ARBA" id="ARBA00022741"/>
    </source>
</evidence>
<reference evidence="10 11" key="1">
    <citation type="journal article" date="2013" name="Front. Microbiol.">
        <title>Comparative genomic analyses of the cyanobacterium, Lyngbya aestuarii BL J, a powerful hydrogen producer.</title>
        <authorList>
            <person name="Kothari A."/>
            <person name="Vaughn M."/>
            <person name="Garcia-Pichel F."/>
        </authorList>
    </citation>
    <scope>NUCLEOTIDE SEQUENCE [LARGE SCALE GENOMIC DNA]</scope>
    <source>
        <strain evidence="10 11">BL J</strain>
    </source>
</reference>
<dbReference type="AlphaFoldDB" id="U7QP30"/>
<evidence type="ECO:0000256" key="2">
    <source>
        <dbReference type="ARBA" id="ARBA00008936"/>
    </source>
</evidence>
<dbReference type="PATRIC" id="fig|1348334.3.peg.391"/>
<comment type="caution">
    <text evidence="10">The sequence shown here is derived from an EMBL/GenBank/DDBJ whole genome shotgun (WGS) entry which is preliminary data.</text>
</comment>
<evidence type="ECO:0000313" key="10">
    <source>
        <dbReference type="EMBL" id="ERT09734.1"/>
    </source>
</evidence>
<dbReference type="GO" id="GO:0005524">
    <property type="term" value="F:ATP binding"/>
    <property type="evidence" value="ECO:0007669"/>
    <property type="project" value="UniProtKB-KW"/>
</dbReference>
<name>U7QP30_9CYAN</name>
<keyword evidence="4" id="KW-0547">Nucleotide-binding</keyword>
<dbReference type="PANTHER" id="PTHR15184">
    <property type="entry name" value="ATP SYNTHASE"/>
    <property type="match status" value="1"/>
</dbReference>
<keyword evidence="5" id="KW-0067">ATP-binding</keyword>
<evidence type="ECO:0000256" key="9">
    <source>
        <dbReference type="ARBA" id="ARBA00023310"/>
    </source>
</evidence>
<dbReference type="Gene3D" id="1.10.1140.10">
    <property type="entry name" value="Bovine Mitochondrial F1-atpase, Atp Synthase Beta Chain, Chain D, domain 3"/>
    <property type="match status" value="1"/>
</dbReference>
<evidence type="ECO:0000256" key="7">
    <source>
        <dbReference type="ARBA" id="ARBA00023136"/>
    </source>
</evidence>
<evidence type="ECO:0000256" key="1">
    <source>
        <dbReference type="ARBA" id="ARBA00004370"/>
    </source>
</evidence>
<keyword evidence="7" id="KW-0472">Membrane</keyword>
<comment type="subcellular location">
    <subcellularLocation>
        <location evidence="1">Membrane</location>
    </subcellularLocation>
</comment>
<comment type="similarity">
    <text evidence="2">Belongs to the ATPase alpha/beta chains family.</text>
</comment>
<keyword evidence="9" id="KW-0066">ATP synthesis</keyword>
<dbReference type="GO" id="GO:0006754">
    <property type="term" value="P:ATP biosynthetic process"/>
    <property type="evidence" value="ECO:0007669"/>
    <property type="project" value="UniProtKB-KW"/>
</dbReference>
<accession>U7QP30</accession>
<dbReference type="EMBL" id="AUZM01000002">
    <property type="protein sequence ID" value="ERT09734.1"/>
    <property type="molecule type" value="Genomic_DNA"/>
</dbReference>
<dbReference type="InterPro" id="IPR050053">
    <property type="entry name" value="ATPase_alpha/beta_chains"/>
</dbReference>
<dbReference type="GO" id="GO:0006811">
    <property type="term" value="P:monoatomic ion transport"/>
    <property type="evidence" value="ECO:0007669"/>
    <property type="project" value="UniProtKB-KW"/>
</dbReference>
<keyword evidence="6" id="KW-0406">Ion transport</keyword>
<evidence type="ECO:0000256" key="8">
    <source>
        <dbReference type="ARBA" id="ARBA00023196"/>
    </source>
</evidence>
<evidence type="ECO:0000256" key="5">
    <source>
        <dbReference type="ARBA" id="ARBA00022840"/>
    </source>
</evidence>
<dbReference type="Proteomes" id="UP000017127">
    <property type="component" value="Unassembled WGS sequence"/>
</dbReference>
<dbReference type="PANTHER" id="PTHR15184:SF71">
    <property type="entry name" value="ATP SYNTHASE SUBUNIT BETA, MITOCHONDRIAL"/>
    <property type="match status" value="1"/>
</dbReference>
<evidence type="ECO:0000313" key="11">
    <source>
        <dbReference type="Proteomes" id="UP000017127"/>
    </source>
</evidence>
<proteinExistence type="inferred from homology"/>
<evidence type="ECO:0000256" key="3">
    <source>
        <dbReference type="ARBA" id="ARBA00022448"/>
    </source>
</evidence>
<dbReference type="GO" id="GO:0045259">
    <property type="term" value="C:proton-transporting ATP synthase complex"/>
    <property type="evidence" value="ECO:0007669"/>
    <property type="project" value="UniProtKB-KW"/>
</dbReference>